<dbReference type="Proteomes" id="UP001501470">
    <property type="component" value="Unassembled WGS sequence"/>
</dbReference>
<comment type="caution">
    <text evidence="1">The sequence shown here is derived from an EMBL/GenBank/DDBJ whole genome shotgun (WGS) entry which is preliminary data.</text>
</comment>
<organism evidence="1 2">
    <name type="scientific">Dactylosporangium maewongense</name>
    <dbReference type="NCBI Taxonomy" id="634393"/>
    <lineage>
        <taxon>Bacteria</taxon>
        <taxon>Bacillati</taxon>
        <taxon>Actinomycetota</taxon>
        <taxon>Actinomycetes</taxon>
        <taxon>Micromonosporales</taxon>
        <taxon>Micromonosporaceae</taxon>
        <taxon>Dactylosporangium</taxon>
    </lineage>
</organism>
<evidence type="ECO:0000313" key="1">
    <source>
        <dbReference type="EMBL" id="GAA1541694.1"/>
    </source>
</evidence>
<dbReference type="EMBL" id="BAAAQD010000016">
    <property type="protein sequence ID" value="GAA1541694.1"/>
    <property type="molecule type" value="Genomic_DNA"/>
</dbReference>
<keyword evidence="2" id="KW-1185">Reference proteome</keyword>
<evidence type="ECO:0000313" key="2">
    <source>
        <dbReference type="Proteomes" id="UP001501470"/>
    </source>
</evidence>
<sequence>MAADDLLFVVLDGAGGCLVALDEPTFTEPVSRTGRDGIIHLIPARAGARPGPPRRTSLRLATGTAAGASAAATVLLTPLAGAALGAAALALGTAGGRVSWEDRRVALHRPADTAVFAEAFSAVQATLLVWPRLRDLVSVPAPSVPLAGSLWTLAGLLHDRAAAGRRLIDLTRAAAGLPAGPASAALHASLADRRARLGETLTGLDAEIGRRVRALESLAGECVDLVRDERAVRAAVDAVRRADGLLDRLHPARDPGVEFAELTSSIIGAYRDLTHLP</sequence>
<proteinExistence type="predicted"/>
<accession>A0ABP4MCQ5</accession>
<protein>
    <submittedName>
        <fullName evidence="1">Uncharacterized protein</fullName>
    </submittedName>
</protein>
<reference evidence="2" key="1">
    <citation type="journal article" date="2019" name="Int. J. Syst. Evol. Microbiol.">
        <title>The Global Catalogue of Microorganisms (GCM) 10K type strain sequencing project: providing services to taxonomists for standard genome sequencing and annotation.</title>
        <authorList>
            <consortium name="The Broad Institute Genomics Platform"/>
            <consortium name="The Broad Institute Genome Sequencing Center for Infectious Disease"/>
            <person name="Wu L."/>
            <person name="Ma J."/>
        </authorList>
    </citation>
    <scope>NUCLEOTIDE SEQUENCE [LARGE SCALE GENOMIC DNA]</scope>
    <source>
        <strain evidence="2">JCM 15933</strain>
    </source>
</reference>
<name>A0ABP4MCQ5_9ACTN</name>
<gene>
    <name evidence="1" type="ORF">GCM10009827_071480</name>
</gene>
<dbReference type="RefSeq" id="WP_344507049.1">
    <property type="nucleotide sequence ID" value="NZ_BAAAQD010000016.1"/>
</dbReference>